<dbReference type="PANTHER" id="PTHR30457">
    <property type="entry name" value="5'-NUCLEOTIDASE SURE"/>
    <property type="match status" value="1"/>
</dbReference>
<dbReference type="AlphaFoldDB" id="A0AAU6SH47"/>
<dbReference type="Pfam" id="PF01975">
    <property type="entry name" value="SurE"/>
    <property type="match status" value="1"/>
</dbReference>
<comment type="similarity">
    <text evidence="2">Belongs to the SurE nucleotidase family.</text>
</comment>
<protein>
    <recommendedName>
        <fullName evidence="3">5'-nucleotidase</fullName>
        <ecNumber evidence="3">3.1.3.5</ecNumber>
    </recommendedName>
</protein>
<name>A0AAU6SH47_9MICO</name>
<evidence type="ECO:0000256" key="3">
    <source>
        <dbReference type="ARBA" id="ARBA00012643"/>
    </source>
</evidence>
<dbReference type="PANTHER" id="PTHR30457:SF0">
    <property type="entry name" value="PHOSPHATASE, PUTATIVE (AFU_ORTHOLOGUE AFUA_4G01070)-RELATED"/>
    <property type="match status" value="1"/>
</dbReference>
<comment type="catalytic activity">
    <reaction evidence="1">
        <text>a ribonucleoside 5'-phosphate + H2O = a ribonucleoside + phosphate</text>
        <dbReference type="Rhea" id="RHEA:12484"/>
        <dbReference type="ChEBI" id="CHEBI:15377"/>
        <dbReference type="ChEBI" id="CHEBI:18254"/>
        <dbReference type="ChEBI" id="CHEBI:43474"/>
        <dbReference type="ChEBI" id="CHEBI:58043"/>
        <dbReference type="EC" id="3.1.3.5"/>
    </reaction>
</comment>
<evidence type="ECO:0000256" key="2">
    <source>
        <dbReference type="ARBA" id="ARBA00011062"/>
    </source>
</evidence>
<dbReference type="EMBL" id="CP151632">
    <property type="protein sequence ID" value="WZO36221.1"/>
    <property type="molecule type" value="Genomic_DNA"/>
</dbReference>
<dbReference type="EC" id="3.1.3.5" evidence="3"/>
<sequence>MTRTLITNDDGIDAPGLHSLARAARDAGLEVTIAAPVRQSSGSSASIVAAEEDGRIAIERRELPGLDGIAAFAVRGGPGLIALIAAHGAFGDPAELVLSGVNHGANVGRAILHSGTVGAALTGGLNGAWAAAVSLDVGMNPEQFHWDAASAAAIGVLPFLLERPRGTVVNVNVPNAPDNRGAVEAALAPFGIVQTTLSERDAGHIRLAVEDLPNTPQPGSDAALLAEGWVTLTGLDTVSQLPLGFEASRASARPSRSAASQREA</sequence>
<evidence type="ECO:0000259" key="6">
    <source>
        <dbReference type="Pfam" id="PF01975"/>
    </source>
</evidence>
<keyword evidence="5" id="KW-0378">Hydrolase</keyword>
<organism evidence="7">
    <name type="scientific">Microbacterium sp. LWS13-1.2</name>
    <dbReference type="NCBI Taxonomy" id="3135264"/>
    <lineage>
        <taxon>Bacteria</taxon>
        <taxon>Bacillati</taxon>
        <taxon>Actinomycetota</taxon>
        <taxon>Actinomycetes</taxon>
        <taxon>Micrococcales</taxon>
        <taxon>Microbacteriaceae</taxon>
        <taxon>Microbacterium</taxon>
    </lineage>
</organism>
<dbReference type="GO" id="GO:0008253">
    <property type="term" value="F:5'-nucleotidase activity"/>
    <property type="evidence" value="ECO:0007669"/>
    <property type="project" value="UniProtKB-EC"/>
</dbReference>
<dbReference type="InterPro" id="IPR030048">
    <property type="entry name" value="SurE"/>
</dbReference>
<reference evidence="7" key="1">
    <citation type="submission" date="2024-04" db="EMBL/GenBank/DDBJ databases">
        <authorList>
            <person name="Roder T."/>
            <person name="Oberhansli S."/>
            <person name="Kreuzer M."/>
        </authorList>
    </citation>
    <scope>NUCLEOTIDE SEQUENCE</scope>
    <source>
        <strain evidence="7">LWS13-1.2</strain>
    </source>
</reference>
<evidence type="ECO:0000256" key="5">
    <source>
        <dbReference type="ARBA" id="ARBA00022801"/>
    </source>
</evidence>
<keyword evidence="4" id="KW-0479">Metal-binding</keyword>
<dbReference type="Gene3D" id="3.40.1210.10">
    <property type="entry name" value="Survival protein SurE-like phosphatase/nucleotidase"/>
    <property type="match status" value="1"/>
</dbReference>
<dbReference type="InterPro" id="IPR002828">
    <property type="entry name" value="SurE-like_Pase/nucleotidase"/>
</dbReference>
<evidence type="ECO:0000256" key="4">
    <source>
        <dbReference type="ARBA" id="ARBA00022723"/>
    </source>
</evidence>
<dbReference type="SUPFAM" id="SSF64167">
    <property type="entry name" value="SurE-like"/>
    <property type="match status" value="1"/>
</dbReference>
<dbReference type="InterPro" id="IPR036523">
    <property type="entry name" value="SurE-like_sf"/>
</dbReference>
<gene>
    <name evidence="7" type="ORF">MRBLWS13_003940</name>
</gene>
<proteinExistence type="inferred from homology"/>
<accession>A0AAU6SH47</accession>
<feature type="domain" description="Survival protein SurE-like phosphatase/nucleotidase" evidence="6">
    <location>
        <begin position="5"/>
        <end position="180"/>
    </location>
</feature>
<dbReference type="GO" id="GO:0046872">
    <property type="term" value="F:metal ion binding"/>
    <property type="evidence" value="ECO:0007669"/>
    <property type="project" value="UniProtKB-KW"/>
</dbReference>
<evidence type="ECO:0000256" key="1">
    <source>
        <dbReference type="ARBA" id="ARBA00000815"/>
    </source>
</evidence>
<evidence type="ECO:0000313" key="7">
    <source>
        <dbReference type="EMBL" id="WZO36221.1"/>
    </source>
</evidence>
<dbReference type="RefSeq" id="WP_349427012.1">
    <property type="nucleotide sequence ID" value="NZ_CP151632.1"/>
</dbReference>